<dbReference type="EMBL" id="BAAAME010000010">
    <property type="protein sequence ID" value="GAA1753036.1"/>
    <property type="molecule type" value="Genomic_DNA"/>
</dbReference>
<dbReference type="InterPro" id="IPR038056">
    <property type="entry name" value="YjbR-like_sf"/>
</dbReference>
<organism evidence="1 2">
    <name type="scientific">Aeromicrobium alkaliterrae</name>
    <dbReference type="NCBI Taxonomy" id="302168"/>
    <lineage>
        <taxon>Bacteria</taxon>
        <taxon>Bacillati</taxon>
        <taxon>Actinomycetota</taxon>
        <taxon>Actinomycetes</taxon>
        <taxon>Propionibacteriales</taxon>
        <taxon>Nocardioidaceae</taxon>
        <taxon>Aeromicrobium</taxon>
    </lineage>
</organism>
<keyword evidence="1" id="KW-0238">DNA-binding</keyword>
<comment type="caution">
    <text evidence="1">The sequence shown here is derived from an EMBL/GenBank/DDBJ whole genome shotgun (WGS) entry which is preliminary data.</text>
</comment>
<dbReference type="InterPro" id="IPR058532">
    <property type="entry name" value="YjbR/MT2646/Rv2570-like"/>
</dbReference>
<dbReference type="SUPFAM" id="SSF142906">
    <property type="entry name" value="YjbR-like"/>
    <property type="match status" value="1"/>
</dbReference>
<sequence>MATTWDELVGLATSTFPDTEVSTSWGNPSLKVKGKMFARLRLEKEAHGALALKCSLEDKEALLASGDAAFFTIPHYDGYGYVLVDLERVDPAELRELVTDAWLIAAPVRVRQAWEATR</sequence>
<reference evidence="1 2" key="1">
    <citation type="journal article" date="2019" name="Int. J. Syst. Evol. Microbiol.">
        <title>The Global Catalogue of Microorganisms (GCM) 10K type strain sequencing project: providing services to taxonomists for standard genome sequencing and annotation.</title>
        <authorList>
            <consortium name="The Broad Institute Genomics Platform"/>
            <consortium name="The Broad Institute Genome Sequencing Center for Infectious Disease"/>
            <person name="Wu L."/>
            <person name="Ma J."/>
        </authorList>
    </citation>
    <scope>NUCLEOTIDE SEQUENCE [LARGE SCALE GENOMIC DNA]</scope>
    <source>
        <strain evidence="1 2">JCM 13518</strain>
    </source>
</reference>
<dbReference type="Gene3D" id="3.90.1150.30">
    <property type="match status" value="1"/>
</dbReference>
<proteinExistence type="predicted"/>
<keyword evidence="2" id="KW-1185">Reference proteome</keyword>
<evidence type="ECO:0000313" key="2">
    <source>
        <dbReference type="Proteomes" id="UP001501057"/>
    </source>
</evidence>
<dbReference type="Proteomes" id="UP001501057">
    <property type="component" value="Unassembled WGS sequence"/>
</dbReference>
<protein>
    <submittedName>
        <fullName evidence="1">MmcQ/YjbR family DNA-binding protein</fullName>
    </submittedName>
</protein>
<gene>
    <name evidence="1" type="ORF">GCM10009710_35880</name>
</gene>
<name>A0ABN2KD65_9ACTN</name>
<dbReference type="Pfam" id="PF04237">
    <property type="entry name" value="YjbR"/>
    <property type="match status" value="1"/>
</dbReference>
<dbReference type="GO" id="GO:0003677">
    <property type="term" value="F:DNA binding"/>
    <property type="evidence" value="ECO:0007669"/>
    <property type="project" value="UniProtKB-KW"/>
</dbReference>
<evidence type="ECO:0000313" key="1">
    <source>
        <dbReference type="EMBL" id="GAA1753036.1"/>
    </source>
</evidence>
<dbReference type="RefSeq" id="WP_344204089.1">
    <property type="nucleotide sequence ID" value="NZ_BAAAME010000010.1"/>
</dbReference>
<accession>A0ABN2KD65</accession>